<dbReference type="InterPro" id="IPR016135">
    <property type="entry name" value="UBQ-conjugating_enzyme/RWD"/>
</dbReference>
<dbReference type="EMBL" id="GGEC01018005">
    <property type="protein sequence ID" value="MBW98488.1"/>
    <property type="molecule type" value="Transcribed_RNA"/>
</dbReference>
<sequence length="40" mass="4549">MLKNSWSPANTITQVLLAIRSIFTQPDPRNASCFFNYCLS</sequence>
<accession>A0A2P2JYE2</accession>
<dbReference type="AlphaFoldDB" id="A0A2P2JYE2"/>
<reference evidence="1" key="1">
    <citation type="submission" date="2018-02" db="EMBL/GenBank/DDBJ databases">
        <title>Rhizophora mucronata_Transcriptome.</title>
        <authorList>
            <person name="Meera S.P."/>
            <person name="Sreeshan A."/>
            <person name="Augustine A."/>
        </authorList>
    </citation>
    <scope>NUCLEOTIDE SEQUENCE</scope>
    <source>
        <tissue evidence="1">Leaf</tissue>
    </source>
</reference>
<name>A0A2P2JYE2_RHIMU</name>
<protein>
    <submittedName>
        <fullName evidence="1">Uncharacterized protein</fullName>
    </submittedName>
</protein>
<proteinExistence type="predicted"/>
<dbReference type="SUPFAM" id="SSF54495">
    <property type="entry name" value="UBC-like"/>
    <property type="match status" value="1"/>
</dbReference>
<evidence type="ECO:0000313" key="1">
    <source>
        <dbReference type="EMBL" id="MBW98488.1"/>
    </source>
</evidence>
<organism evidence="1">
    <name type="scientific">Rhizophora mucronata</name>
    <name type="common">Asiatic mangrove</name>
    <dbReference type="NCBI Taxonomy" id="61149"/>
    <lineage>
        <taxon>Eukaryota</taxon>
        <taxon>Viridiplantae</taxon>
        <taxon>Streptophyta</taxon>
        <taxon>Embryophyta</taxon>
        <taxon>Tracheophyta</taxon>
        <taxon>Spermatophyta</taxon>
        <taxon>Magnoliopsida</taxon>
        <taxon>eudicotyledons</taxon>
        <taxon>Gunneridae</taxon>
        <taxon>Pentapetalae</taxon>
        <taxon>rosids</taxon>
        <taxon>fabids</taxon>
        <taxon>Malpighiales</taxon>
        <taxon>Rhizophoraceae</taxon>
        <taxon>Rhizophora</taxon>
    </lineage>
</organism>
<dbReference type="Gene3D" id="3.10.110.10">
    <property type="entry name" value="Ubiquitin Conjugating Enzyme"/>
    <property type="match status" value="1"/>
</dbReference>